<reference evidence="2" key="1">
    <citation type="journal article" date="2013" name="Nature">
        <title>Draft genome of the wheat A-genome progenitor Triticum urartu.</title>
        <authorList>
            <person name="Ling H.Q."/>
            <person name="Zhao S."/>
            <person name="Liu D."/>
            <person name="Wang J."/>
            <person name="Sun H."/>
            <person name="Zhang C."/>
            <person name="Fan H."/>
            <person name="Li D."/>
            <person name="Dong L."/>
            <person name="Tao Y."/>
            <person name="Gao C."/>
            <person name="Wu H."/>
            <person name="Li Y."/>
            <person name="Cui Y."/>
            <person name="Guo X."/>
            <person name="Zheng S."/>
            <person name="Wang B."/>
            <person name="Yu K."/>
            <person name="Liang Q."/>
            <person name="Yang W."/>
            <person name="Lou X."/>
            <person name="Chen J."/>
            <person name="Feng M."/>
            <person name="Jian J."/>
            <person name="Zhang X."/>
            <person name="Luo G."/>
            <person name="Jiang Y."/>
            <person name="Liu J."/>
            <person name="Wang Z."/>
            <person name="Sha Y."/>
            <person name="Zhang B."/>
            <person name="Wu H."/>
            <person name="Tang D."/>
            <person name="Shen Q."/>
            <person name="Xue P."/>
            <person name="Zou S."/>
            <person name="Wang X."/>
            <person name="Liu X."/>
            <person name="Wang F."/>
            <person name="Yang Y."/>
            <person name="An X."/>
            <person name="Dong Z."/>
            <person name="Zhang K."/>
            <person name="Zhang X."/>
            <person name="Luo M.C."/>
            <person name="Dvorak J."/>
            <person name="Tong Y."/>
            <person name="Wang J."/>
            <person name="Yang H."/>
            <person name="Li Z."/>
            <person name="Wang D."/>
            <person name="Zhang A."/>
            <person name="Wang J."/>
        </authorList>
    </citation>
    <scope>NUCLEOTIDE SEQUENCE</scope>
    <source>
        <strain evidence="2">cv. G1812</strain>
    </source>
</reference>
<reference evidence="1" key="3">
    <citation type="submission" date="2022-06" db="UniProtKB">
        <authorList>
            <consortium name="EnsemblPlants"/>
        </authorList>
    </citation>
    <scope>IDENTIFICATION</scope>
</reference>
<accession>A0A8R7TUC6</accession>
<dbReference type="AlphaFoldDB" id="A0A8R7TUC6"/>
<keyword evidence="2" id="KW-1185">Reference proteome</keyword>
<protein>
    <submittedName>
        <fullName evidence="1">Uncharacterized protein</fullName>
    </submittedName>
</protein>
<dbReference type="Proteomes" id="UP000015106">
    <property type="component" value="Chromosome 3"/>
</dbReference>
<sequence>MPFPQALPRRPSPGLGVLFKELGSLPEFFLWELCRIQDNLSPHNHFGVLLWNKLYTTLRCRYGDRLLAPSNFWKIYKNNPTRLRENMFVTLMAQIIEWSMAKLLIARWRMSV</sequence>
<dbReference type="EnsemblPlants" id="TuG1812G0300002208.01.T04">
    <property type="protein sequence ID" value="TuG1812G0300002208.01.T04"/>
    <property type="gene ID" value="TuG1812G0300002208.01"/>
</dbReference>
<organism evidence="1 2">
    <name type="scientific">Triticum urartu</name>
    <name type="common">Red wild einkorn</name>
    <name type="synonym">Crithodium urartu</name>
    <dbReference type="NCBI Taxonomy" id="4572"/>
    <lineage>
        <taxon>Eukaryota</taxon>
        <taxon>Viridiplantae</taxon>
        <taxon>Streptophyta</taxon>
        <taxon>Embryophyta</taxon>
        <taxon>Tracheophyta</taxon>
        <taxon>Spermatophyta</taxon>
        <taxon>Magnoliopsida</taxon>
        <taxon>Liliopsida</taxon>
        <taxon>Poales</taxon>
        <taxon>Poaceae</taxon>
        <taxon>BOP clade</taxon>
        <taxon>Pooideae</taxon>
        <taxon>Triticodae</taxon>
        <taxon>Triticeae</taxon>
        <taxon>Triticinae</taxon>
        <taxon>Triticum</taxon>
    </lineage>
</organism>
<evidence type="ECO:0000313" key="2">
    <source>
        <dbReference type="Proteomes" id="UP000015106"/>
    </source>
</evidence>
<dbReference type="Gramene" id="TuG1812G0300002208.01.T04">
    <property type="protein sequence ID" value="TuG1812G0300002208.01.T04"/>
    <property type="gene ID" value="TuG1812G0300002208.01"/>
</dbReference>
<proteinExistence type="predicted"/>
<name>A0A8R7TUC6_TRIUA</name>
<evidence type="ECO:0000313" key="1">
    <source>
        <dbReference type="EnsemblPlants" id="TuG1812G0300002208.01.T04"/>
    </source>
</evidence>
<reference evidence="1" key="2">
    <citation type="submission" date="2018-03" db="EMBL/GenBank/DDBJ databases">
        <title>The Triticum urartu genome reveals the dynamic nature of wheat genome evolution.</title>
        <authorList>
            <person name="Ling H."/>
            <person name="Ma B."/>
            <person name="Shi X."/>
            <person name="Liu H."/>
            <person name="Dong L."/>
            <person name="Sun H."/>
            <person name="Cao Y."/>
            <person name="Gao Q."/>
            <person name="Zheng S."/>
            <person name="Li Y."/>
            <person name="Yu Y."/>
            <person name="Du H."/>
            <person name="Qi M."/>
            <person name="Li Y."/>
            <person name="Yu H."/>
            <person name="Cui Y."/>
            <person name="Wang N."/>
            <person name="Chen C."/>
            <person name="Wu H."/>
            <person name="Zhao Y."/>
            <person name="Zhang J."/>
            <person name="Li Y."/>
            <person name="Zhou W."/>
            <person name="Zhang B."/>
            <person name="Hu W."/>
            <person name="Eijk M."/>
            <person name="Tang J."/>
            <person name="Witsenboer H."/>
            <person name="Zhao S."/>
            <person name="Li Z."/>
            <person name="Zhang A."/>
            <person name="Wang D."/>
            <person name="Liang C."/>
        </authorList>
    </citation>
    <scope>NUCLEOTIDE SEQUENCE [LARGE SCALE GENOMIC DNA]</scope>
    <source>
        <strain evidence="1">cv. G1812</strain>
    </source>
</reference>